<organism evidence="2">
    <name type="scientific">Small ruminant lentivirus</name>
    <dbReference type="NCBI Taxonomy" id="254355"/>
    <lineage>
        <taxon>Viruses</taxon>
        <taxon>Riboviria</taxon>
        <taxon>Pararnavirae</taxon>
        <taxon>Artverviricota</taxon>
        <taxon>Revtraviricetes</taxon>
        <taxon>Ortervirales</taxon>
        <taxon>Retroviridae</taxon>
        <taxon>Orthoretrovirinae</taxon>
        <taxon>Lentivirus</taxon>
        <taxon>Lentivirus capartenc</taxon>
        <taxon>Caprine arthritis encephalitis virus</taxon>
    </lineage>
</organism>
<feature type="region of interest" description="Disordered" evidence="1">
    <location>
        <begin position="1"/>
        <end position="86"/>
    </location>
</feature>
<accession>E1Y7E2</accession>
<name>E1Y7E2_CAEV</name>
<evidence type="ECO:0000313" key="2">
    <source>
        <dbReference type="EMBL" id="CBX25653.1"/>
    </source>
</evidence>
<dbReference type="EMBL" id="FR694915">
    <property type="protein sequence ID" value="CBX25653.1"/>
    <property type="molecule type" value="Genomic_DNA"/>
</dbReference>
<feature type="compositionally biased region" description="Low complexity" evidence="1">
    <location>
        <begin position="41"/>
        <end position="55"/>
    </location>
</feature>
<feature type="non-terminal residue" evidence="2">
    <location>
        <position position="217"/>
    </location>
</feature>
<proteinExistence type="predicted"/>
<reference evidence="2" key="1">
    <citation type="journal article" date="2011" name="Virus Genes">
        <title>Phylogenetic analysis of small ruminant lentivirus (SRLV) in Italian flocks reveals the existence of novel genetic subtypes.</title>
        <authorList>
            <person name="Giammarioli M."/>
            <person name="Bazzucchi M."/>
            <person name="Puggioni G."/>
            <person name="Brajon G."/>
            <person name="Dei Giudici S."/>
            <person name="Taccori F."/>
            <person name="Feliziani F."/>
            <person name="De Mia G.M."/>
        </authorList>
    </citation>
    <scope>NUCLEOTIDE SEQUENCE</scope>
    <source>
        <strain evidence="2">1G/SA/02</strain>
    </source>
</reference>
<sequence length="217" mass="24211">QKELIQGKLNEEADKVEKEEPTTSRRRRINSGSNYGGRTNKSSSSTSQHGSGKTSVPTMGNKRIKSSKAYGSQARESNAGKAENKRAIRRICSKTARSNRCRGSYTAHKRISKANIILYKCILRLSKANGEGARTKSATSQCGRKNASMSRCGIRGIQNAITSTSLEARKRRREKTGTEVLQLWETGTSSKAMQTGNHMLQLWKERTCTERLQREKK</sequence>
<gene>
    <name evidence="2" type="primary">gag-pol</name>
</gene>
<evidence type="ECO:0000256" key="1">
    <source>
        <dbReference type="SAM" id="MobiDB-lite"/>
    </source>
</evidence>
<feature type="compositionally biased region" description="Basic and acidic residues" evidence="1">
    <location>
        <begin position="1"/>
        <end position="23"/>
    </location>
</feature>
<feature type="non-terminal residue" evidence="2">
    <location>
        <position position="1"/>
    </location>
</feature>
<feature type="compositionally biased region" description="Polar residues" evidence="1">
    <location>
        <begin position="30"/>
        <end position="40"/>
    </location>
</feature>
<protein>
    <submittedName>
        <fullName evidence="2">Gag-pol polyprotein, intergenic region</fullName>
    </submittedName>
</protein>